<gene>
    <name evidence="1" type="ORF">Prudu_001664</name>
</gene>
<feature type="non-terminal residue" evidence="1">
    <location>
        <position position="1"/>
    </location>
</feature>
<reference evidence="1" key="1">
    <citation type="journal article" date="2019" name="Science">
        <title>Mutation of a bHLH transcription factor allowed almond domestication.</title>
        <authorList>
            <person name="Sanchez-Perez R."/>
            <person name="Pavan S."/>
            <person name="Mazzeo R."/>
            <person name="Moldovan C."/>
            <person name="Aiese Cigliano R."/>
            <person name="Del Cueto J."/>
            <person name="Ricciardi F."/>
            <person name="Lotti C."/>
            <person name="Ricciardi L."/>
            <person name="Dicenta F."/>
            <person name="Lopez-Marques R.L."/>
            <person name="Lindberg Moller B."/>
        </authorList>
    </citation>
    <scope>NUCLEOTIDE SEQUENCE</scope>
</reference>
<name>A0A4Y1QP53_PRUDU</name>
<sequence length="105" mass="11833">ICSIDSSDQDGIDDSAIVTYQSSSEDLYKLQIAIASKENILSQTALKVLMKRRDDLSVPQQLEWLNTRDSVRGPIEWLNFTSFRCNIFALLTHLLIHAVSSAAEY</sequence>
<dbReference type="EMBL" id="AP019297">
    <property type="protein sequence ID" value="BBG93599.1"/>
    <property type="molecule type" value="Genomic_DNA"/>
</dbReference>
<organism evidence="1">
    <name type="scientific">Prunus dulcis</name>
    <name type="common">Almond</name>
    <name type="synonym">Amygdalus dulcis</name>
    <dbReference type="NCBI Taxonomy" id="3755"/>
    <lineage>
        <taxon>Eukaryota</taxon>
        <taxon>Viridiplantae</taxon>
        <taxon>Streptophyta</taxon>
        <taxon>Embryophyta</taxon>
        <taxon>Tracheophyta</taxon>
        <taxon>Spermatophyta</taxon>
        <taxon>Magnoliopsida</taxon>
        <taxon>eudicotyledons</taxon>
        <taxon>Gunneridae</taxon>
        <taxon>Pentapetalae</taxon>
        <taxon>rosids</taxon>
        <taxon>fabids</taxon>
        <taxon>Rosales</taxon>
        <taxon>Rosaceae</taxon>
        <taxon>Amygdaloideae</taxon>
        <taxon>Amygdaleae</taxon>
        <taxon>Prunus</taxon>
    </lineage>
</organism>
<evidence type="ECO:0000313" key="1">
    <source>
        <dbReference type="EMBL" id="BBG93599.1"/>
    </source>
</evidence>
<protein>
    <submittedName>
        <fullName evidence="1">Uncharacterized protein</fullName>
    </submittedName>
</protein>
<accession>A0A4Y1QP53</accession>
<dbReference type="AlphaFoldDB" id="A0A4Y1QP53"/>
<proteinExistence type="predicted"/>